<dbReference type="Proteomes" id="UP000654471">
    <property type="component" value="Unassembled WGS sequence"/>
</dbReference>
<keyword evidence="5" id="KW-0418">Kinase</keyword>
<dbReference type="InterPro" id="IPR050428">
    <property type="entry name" value="TCS_sensor_his_kinase"/>
</dbReference>
<feature type="compositionally biased region" description="Gly residues" evidence="6">
    <location>
        <begin position="444"/>
        <end position="454"/>
    </location>
</feature>
<sequence length="672" mass="71576">MPTAPPHRTQSSQEAQRSHGGRHGRAAVPESAADSAIRSRLVRLAAVPCLLVAVICTGVAAFVVQSGGARLTGREWPVLTSGLVVVCVIVLIAGVAGNSEARAVVNRYARLRQVCARSQSELYDLLDRVRRNEWIEHRDPEPAPEPGGDALDLLAHEVAAAGRAAEAAVVEAVGIARSNATGNEQKLEVFVNLARRLQSLVHRQIQVLDELEHQVEDPDLLKGLFVVDHLATRVRRHAENLAVLGGAVSRRQWTRPITMTEVLRSSTAEVEQYPRIKLVPPVEGTLRGTAVADVVHLLAELVENATIYSAPETPVTVRAQHVKSGLAVEVEDRGLGMSAEEQAQMNRLLADPEQMDLTELLDDGRIGLYVVSSLARRHGIVVQLQSNIYGGVQAVLILPPSLLGANSAQVRDEFDGSVVPQASLDYHDEPAADHGRAPGDGYDEGGAGSPYDGGYGRHDDLIYPGGGFDATTDAGSEAARMVAFHRAMARLAADADIDAGAIEIRPPAGAKARPAGPATPRPAAPADARPTPPADPRPGAPADSRPADPGPVVLPPAPPVDDHGSRPRLPRRIKQTHLAPQLRDDPRLLPRREGPERIHDPNLMAAFQRGFSLGDPDYAAGRTTAGRTAAGTGPTPGQDGFPGRPGDPDLFFDPDHDAPKARPRGDDHNHGE</sequence>
<dbReference type="EMBL" id="BMRP01000003">
    <property type="protein sequence ID" value="GGU50713.1"/>
    <property type="molecule type" value="Genomic_DNA"/>
</dbReference>
<feature type="compositionally biased region" description="Pro residues" evidence="6">
    <location>
        <begin position="530"/>
        <end position="539"/>
    </location>
</feature>
<dbReference type="SUPFAM" id="SSF55874">
    <property type="entry name" value="ATPase domain of HSP90 chaperone/DNA topoisomerase II/histidine kinase"/>
    <property type="match status" value="1"/>
</dbReference>
<evidence type="ECO:0000256" key="7">
    <source>
        <dbReference type="SAM" id="Phobius"/>
    </source>
</evidence>
<dbReference type="PANTHER" id="PTHR45436:SF5">
    <property type="entry name" value="SENSOR HISTIDINE KINASE TRCS"/>
    <property type="match status" value="1"/>
</dbReference>
<keyword evidence="7" id="KW-1133">Transmembrane helix</keyword>
<evidence type="ECO:0000256" key="1">
    <source>
        <dbReference type="ARBA" id="ARBA00000085"/>
    </source>
</evidence>
<gene>
    <name evidence="9" type="ORF">GCM10010211_14000</name>
</gene>
<keyword evidence="10" id="KW-1185">Reference proteome</keyword>
<keyword evidence="7" id="KW-0472">Membrane</keyword>
<protein>
    <recommendedName>
        <fullName evidence="2">histidine kinase</fullName>
        <ecNumber evidence="2">2.7.13.3</ecNumber>
    </recommendedName>
</protein>
<evidence type="ECO:0000256" key="3">
    <source>
        <dbReference type="ARBA" id="ARBA00022553"/>
    </source>
</evidence>
<dbReference type="PANTHER" id="PTHR45436">
    <property type="entry name" value="SENSOR HISTIDINE KINASE YKOH"/>
    <property type="match status" value="1"/>
</dbReference>
<dbReference type="InterPro" id="IPR003594">
    <property type="entry name" value="HATPase_dom"/>
</dbReference>
<proteinExistence type="predicted"/>
<feature type="compositionally biased region" description="Basic and acidic residues" evidence="6">
    <location>
        <begin position="428"/>
        <end position="437"/>
    </location>
</feature>
<feature type="transmembrane region" description="Helical" evidence="7">
    <location>
        <begin position="44"/>
        <end position="64"/>
    </location>
</feature>
<feature type="compositionally biased region" description="Pro residues" evidence="6">
    <location>
        <begin position="548"/>
        <end position="559"/>
    </location>
</feature>
<evidence type="ECO:0000256" key="4">
    <source>
        <dbReference type="ARBA" id="ARBA00022679"/>
    </source>
</evidence>
<name>A0ABQ2UUL9_9ACTN</name>
<feature type="transmembrane region" description="Helical" evidence="7">
    <location>
        <begin position="76"/>
        <end position="97"/>
    </location>
</feature>
<keyword evidence="7" id="KW-0812">Transmembrane</keyword>
<feature type="compositionally biased region" description="Basic residues" evidence="6">
    <location>
        <begin position="566"/>
        <end position="575"/>
    </location>
</feature>
<accession>A0ABQ2UUL9</accession>
<evidence type="ECO:0000313" key="10">
    <source>
        <dbReference type="Proteomes" id="UP000654471"/>
    </source>
</evidence>
<feature type="compositionally biased region" description="Low complexity" evidence="6">
    <location>
        <begin position="619"/>
        <end position="637"/>
    </location>
</feature>
<comment type="catalytic activity">
    <reaction evidence="1">
        <text>ATP + protein L-histidine = ADP + protein N-phospho-L-histidine.</text>
        <dbReference type="EC" id="2.7.13.3"/>
    </reaction>
</comment>
<dbReference type="RefSeq" id="WP_189297408.1">
    <property type="nucleotide sequence ID" value="NZ_BMRP01000003.1"/>
</dbReference>
<comment type="caution">
    <text evidence="9">The sequence shown here is derived from an EMBL/GenBank/DDBJ whole genome shotgun (WGS) entry which is preliminary data.</text>
</comment>
<evidence type="ECO:0000259" key="8">
    <source>
        <dbReference type="SMART" id="SM00387"/>
    </source>
</evidence>
<evidence type="ECO:0000313" key="9">
    <source>
        <dbReference type="EMBL" id="GGU50713.1"/>
    </source>
</evidence>
<feature type="compositionally biased region" description="Low complexity" evidence="6">
    <location>
        <begin position="507"/>
        <end position="516"/>
    </location>
</feature>
<feature type="region of interest" description="Disordered" evidence="6">
    <location>
        <begin position="1"/>
        <end position="31"/>
    </location>
</feature>
<keyword evidence="4" id="KW-0808">Transferase</keyword>
<organism evidence="9 10">
    <name type="scientific">Streptomyces albospinus</name>
    <dbReference type="NCBI Taxonomy" id="285515"/>
    <lineage>
        <taxon>Bacteria</taxon>
        <taxon>Bacillati</taxon>
        <taxon>Actinomycetota</taxon>
        <taxon>Actinomycetes</taxon>
        <taxon>Kitasatosporales</taxon>
        <taxon>Streptomycetaceae</taxon>
        <taxon>Streptomyces</taxon>
    </lineage>
</organism>
<keyword evidence="3" id="KW-0597">Phosphoprotein</keyword>
<evidence type="ECO:0000256" key="6">
    <source>
        <dbReference type="SAM" id="MobiDB-lite"/>
    </source>
</evidence>
<dbReference type="SMART" id="SM00387">
    <property type="entry name" value="HATPase_c"/>
    <property type="match status" value="1"/>
</dbReference>
<dbReference type="Pfam" id="PF02518">
    <property type="entry name" value="HATPase_c"/>
    <property type="match status" value="1"/>
</dbReference>
<dbReference type="EC" id="2.7.13.3" evidence="2"/>
<reference evidence="10" key="1">
    <citation type="journal article" date="2019" name="Int. J. Syst. Evol. Microbiol.">
        <title>The Global Catalogue of Microorganisms (GCM) 10K type strain sequencing project: providing services to taxonomists for standard genome sequencing and annotation.</title>
        <authorList>
            <consortium name="The Broad Institute Genomics Platform"/>
            <consortium name="The Broad Institute Genome Sequencing Center for Infectious Disease"/>
            <person name="Wu L."/>
            <person name="Ma J."/>
        </authorList>
    </citation>
    <scope>NUCLEOTIDE SEQUENCE [LARGE SCALE GENOMIC DNA]</scope>
    <source>
        <strain evidence="10">JCM 3399</strain>
    </source>
</reference>
<feature type="domain" description="Histidine kinase/HSP90-like ATPase" evidence="8">
    <location>
        <begin position="289"/>
        <end position="402"/>
    </location>
</feature>
<feature type="region of interest" description="Disordered" evidence="6">
    <location>
        <begin position="507"/>
        <end position="601"/>
    </location>
</feature>
<evidence type="ECO:0000256" key="5">
    <source>
        <dbReference type="ARBA" id="ARBA00022777"/>
    </source>
</evidence>
<dbReference type="InterPro" id="IPR036890">
    <property type="entry name" value="HATPase_C_sf"/>
</dbReference>
<feature type="region of interest" description="Disordered" evidence="6">
    <location>
        <begin position="428"/>
        <end position="458"/>
    </location>
</feature>
<feature type="compositionally biased region" description="Basic and acidic residues" evidence="6">
    <location>
        <begin position="582"/>
        <end position="600"/>
    </location>
</feature>
<feature type="compositionally biased region" description="Basic and acidic residues" evidence="6">
    <location>
        <begin position="653"/>
        <end position="672"/>
    </location>
</feature>
<feature type="region of interest" description="Disordered" evidence="6">
    <location>
        <begin position="613"/>
        <end position="672"/>
    </location>
</feature>
<evidence type="ECO:0000256" key="2">
    <source>
        <dbReference type="ARBA" id="ARBA00012438"/>
    </source>
</evidence>
<dbReference type="Gene3D" id="3.30.565.10">
    <property type="entry name" value="Histidine kinase-like ATPase, C-terminal domain"/>
    <property type="match status" value="1"/>
</dbReference>